<sequence>MKKWVLLLCLVAFPALADDVKVVEDENSIVITIKKQPKKVKRKKDPAKEQAAAEAKAKRKPVSDADLLAIPAMRPRKETKAERKPESDAELLAIPAMRLSK</sequence>
<protein>
    <submittedName>
        <fullName evidence="3">Uncharacterized protein</fullName>
    </submittedName>
</protein>
<comment type="caution">
    <text evidence="3">The sequence shown here is derived from an EMBL/GenBank/DDBJ whole genome shotgun (WGS) entry which is preliminary data.</text>
</comment>
<proteinExistence type="predicted"/>
<name>A0A4R3JTC3_9PROT</name>
<feature type="signal peptide" evidence="2">
    <location>
        <begin position="1"/>
        <end position="17"/>
    </location>
</feature>
<keyword evidence="2" id="KW-0732">Signal</keyword>
<dbReference type="AlphaFoldDB" id="A0A4R3JTC3"/>
<reference evidence="3 4" key="1">
    <citation type="submission" date="2019-03" db="EMBL/GenBank/DDBJ databases">
        <title>Genomic Encyclopedia of Type Strains, Phase IV (KMG-IV): sequencing the most valuable type-strain genomes for metagenomic binning, comparative biology and taxonomic classification.</title>
        <authorList>
            <person name="Goeker M."/>
        </authorList>
    </citation>
    <scope>NUCLEOTIDE SEQUENCE [LARGE SCALE GENOMIC DNA]</scope>
    <source>
        <strain evidence="3 4">DSM 103923</strain>
    </source>
</reference>
<dbReference type="Proteomes" id="UP000295135">
    <property type="component" value="Unassembled WGS sequence"/>
</dbReference>
<evidence type="ECO:0000313" key="4">
    <source>
        <dbReference type="Proteomes" id="UP000295135"/>
    </source>
</evidence>
<dbReference type="RefSeq" id="WP_126458239.1">
    <property type="nucleotide sequence ID" value="NZ_AP018721.1"/>
</dbReference>
<organism evidence="3 4">
    <name type="scientific">Sulfuritortus calidifontis</name>
    <dbReference type="NCBI Taxonomy" id="1914471"/>
    <lineage>
        <taxon>Bacteria</taxon>
        <taxon>Pseudomonadati</taxon>
        <taxon>Pseudomonadota</taxon>
        <taxon>Betaproteobacteria</taxon>
        <taxon>Nitrosomonadales</taxon>
        <taxon>Thiobacillaceae</taxon>
        <taxon>Sulfuritortus</taxon>
    </lineage>
</organism>
<feature type="region of interest" description="Disordered" evidence="1">
    <location>
        <begin position="39"/>
        <end position="62"/>
    </location>
</feature>
<evidence type="ECO:0000256" key="1">
    <source>
        <dbReference type="SAM" id="MobiDB-lite"/>
    </source>
</evidence>
<accession>A0A4R3JTC3</accession>
<evidence type="ECO:0000313" key="3">
    <source>
        <dbReference type="EMBL" id="TCS69485.1"/>
    </source>
</evidence>
<keyword evidence="4" id="KW-1185">Reference proteome</keyword>
<evidence type="ECO:0000256" key="2">
    <source>
        <dbReference type="SAM" id="SignalP"/>
    </source>
</evidence>
<dbReference type="EMBL" id="SLZY01000020">
    <property type="protein sequence ID" value="TCS69485.1"/>
    <property type="molecule type" value="Genomic_DNA"/>
</dbReference>
<feature type="chain" id="PRO_5020746568" evidence="2">
    <location>
        <begin position="18"/>
        <end position="101"/>
    </location>
</feature>
<gene>
    <name evidence="3" type="ORF">EDC61_12046</name>
</gene>